<dbReference type="STRING" id="857342.A0A2T3B219"/>
<dbReference type="OrthoDB" id="3561626at2759"/>
<dbReference type="InParanoid" id="A0A2T3B219"/>
<dbReference type="RefSeq" id="XP_024720958.1">
    <property type="nucleotide sequence ID" value="XM_024864034.1"/>
</dbReference>
<evidence type="ECO:0000313" key="1">
    <source>
        <dbReference type="EMBL" id="PSS18606.1"/>
    </source>
</evidence>
<accession>A0A2T3B219</accession>
<sequence length="351" mass="37142">MSALARTLAPGWNNPKGTITSTTYTTTTYCPITSAETKLATAVIFTAWITSIVTLTSCVGDHAGPGGFLTVTGPTGLPTSTTKVFVTYTTTFSVTETLTVSGSISPSIYTTISVVETAVPTTYHAAVAIPQCTSVESEACETYTTISPVTQAMGIIGQVITGTDTYTTTSIVSSHIPSRIQEYTLTRMTTCIELSYETSSLRHSITDIEAFYITLGSRSTITIREILTSTIQITSWNASVPTSELPTTEATIYVSPTLSTTLPETEVITVPSDITMKSREGEIYTSMAAPMISTFTGPPSTPTTIIPFIQNSTIMPSLSNSTTSAHLQVSYNTTATTKVPTTRATALLGSA</sequence>
<dbReference type="Proteomes" id="UP000241818">
    <property type="component" value="Unassembled WGS sequence"/>
</dbReference>
<keyword evidence="2" id="KW-1185">Reference proteome</keyword>
<reference evidence="1 2" key="1">
    <citation type="journal article" date="2018" name="New Phytol.">
        <title>Comparative genomics and transcriptomics depict ericoid mycorrhizal fungi as versatile saprotrophs and plant mutualists.</title>
        <authorList>
            <person name="Martino E."/>
            <person name="Morin E."/>
            <person name="Grelet G.A."/>
            <person name="Kuo A."/>
            <person name="Kohler A."/>
            <person name="Daghino S."/>
            <person name="Barry K.W."/>
            <person name="Cichocki N."/>
            <person name="Clum A."/>
            <person name="Dockter R.B."/>
            <person name="Hainaut M."/>
            <person name="Kuo R.C."/>
            <person name="LaButti K."/>
            <person name="Lindahl B.D."/>
            <person name="Lindquist E.A."/>
            <person name="Lipzen A."/>
            <person name="Khouja H.R."/>
            <person name="Magnuson J."/>
            <person name="Murat C."/>
            <person name="Ohm R.A."/>
            <person name="Singer S.W."/>
            <person name="Spatafora J.W."/>
            <person name="Wang M."/>
            <person name="Veneault-Fourrey C."/>
            <person name="Henrissat B."/>
            <person name="Grigoriev I.V."/>
            <person name="Martin F.M."/>
            <person name="Perotto S."/>
        </authorList>
    </citation>
    <scope>NUCLEOTIDE SEQUENCE [LARGE SCALE GENOMIC DNA]</scope>
    <source>
        <strain evidence="1 2">ATCC 22711</strain>
    </source>
</reference>
<gene>
    <name evidence="1" type="ORF">M430DRAFT_19209</name>
</gene>
<dbReference type="AlphaFoldDB" id="A0A2T3B219"/>
<evidence type="ECO:0000313" key="2">
    <source>
        <dbReference type="Proteomes" id="UP000241818"/>
    </source>
</evidence>
<name>A0A2T3B219_AMORE</name>
<organism evidence="1 2">
    <name type="scientific">Amorphotheca resinae ATCC 22711</name>
    <dbReference type="NCBI Taxonomy" id="857342"/>
    <lineage>
        <taxon>Eukaryota</taxon>
        <taxon>Fungi</taxon>
        <taxon>Dikarya</taxon>
        <taxon>Ascomycota</taxon>
        <taxon>Pezizomycotina</taxon>
        <taxon>Leotiomycetes</taxon>
        <taxon>Helotiales</taxon>
        <taxon>Amorphothecaceae</taxon>
        <taxon>Amorphotheca</taxon>
    </lineage>
</organism>
<proteinExistence type="predicted"/>
<protein>
    <submittedName>
        <fullName evidence="1">Uncharacterized protein</fullName>
    </submittedName>
</protein>
<dbReference type="EMBL" id="KZ679011">
    <property type="protein sequence ID" value="PSS18606.1"/>
    <property type="molecule type" value="Genomic_DNA"/>
</dbReference>
<dbReference type="GeneID" id="36572115"/>